<evidence type="ECO:0000313" key="2">
    <source>
        <dbReference type="Proteomes" id="UP000019681"/>
    </source>
</evidence>
<dbReference type="Proteomes" id="UP000019681">
    <property type="component" value="Unassembled WGS sequence"/>
</dbReference>
<sequence>MSRKNENEYIKIINEYLVSINRDKVLSVQEFISKQKKEELLDDCVDYISNQFCTLGLDDNSEPNQYGLILEEIIDFLNEQNEQ</sequence>
<accession>A0A017RRB7</accession>
<gene>
    <name evidence="1" type="ORF">Q428_14715</name>
</gene>
<dbReference type="OrthoDB" id="2364148at2"/>
<dbReference type="AlphaFoldDB" id="A0A017RRB7"/>
<reference evidence="1 2" key="1">
    <citation type="journal article" date="2014" name="Genome Announc.">
        <title>Draft Genome Sequence of Fervidicella metallireducens Strain AeBT, an Iron-Reducing Thermoanaerobe from the Great Artesian Basin.</title>
        <authorList>
            <person name="Patel B.K."/>
        </authorList>
    </citation>
    <scope>NUCLEOTIDE SEQUENCE [LARGE SCALE GENOMIC DNA]</scope>
    <source>
        <strain evidence="1 2">AeB</strain>
    </source>
</reference>
<dbReference type="EMBL" id="AZQP01000101">
    <property type="protein sequence ID" value="EYE87187.1"/>
    <property type="molecule type" value="Genomic_DNA"/>
</dbReference>
<comment type="caution">
    <text evidence="1">The sequence shown here is derived from an EMBL/GenBank/DDBJ whole genome shotgun (WGS) entry which is preliminary data.</text>
</comment>
<name>A0A017RRB7_9CLOT</name>
<evidence type="ECO:0000313" key="1">
    <source>
        <dbReference type="EMBL" id="EYE87187.1"/>
    </source>
</evidence>
<organism evidence="1 2">
    <name type="scientific">Fervidicella metallireducens AeB</name>
    <dbReference type="NCBI Taxonomy" id="1403537"/>
    <lineage>
        <taxon>Bacteria</taxon>
        <taxon>Bacillati</taxon>
        <taxon>Bacillota</taxon>
        <taxon>Clostridia</taxon>
        <taxon>Eubacteriales</taxon>
        <taxon>Clostridiaceae</taxon>
        <taxon>Fervidicella</taxon>
    </lineage>
</organism>
<dbReference type="RefSeq" id="WP_035381897.1">
    <property type="nucleotide sequence ID" value="NZ_AZQP01000101.1"/>
</dbReference>
<protein>
    <submittedName>
        <fullName evidence="1">Uncharacterized protein</fullName>
    </submittedName>
</protein>
<proteinExistence type="predicted"/>
<keyword evidence="2" id="KW-1185">Reference proteome</keyword>